<proteinExistence type="predicted"/>
<organism evidence="4">
    <name type="scientific">Rodentolepis nana</name>
    <name type="common">Dwarf tapeworm</name>
    <name type="synonym">Hymenolepis nana</name>
    <dbReference type="NCBI Taxonomy" id="102285"/>
    <lineage>
        <taxon>Eukaryota</taxon>
        <taxon>Metazoa</taxon>
        <taxon>Spiralia</taxon>
        <taxon>Lophotrochozoa</taxon>
        <taxon>Platyhelminthes</taxon>
        <taxon>Cestoda</taxon>
        <taxon>Eucestoda</taxon>
        <taxon>Cyclophyllidea</taxon>
        <taxon>Hymenolepididae</taxon>
        <taxon>Rodentolepis</taxon>
    </lineage>
</organism>
<keyword evidence="1" id="KW-0175">Coiled coil</keyword>
<dbReference type="Proteomes" id="UP000278807">
    <property type="component" value="Unassembled WGS sequence"/>
</dbReference>
<reference evidence="4" key="1">
    <citation type="submission" date="2017-02" db="UniProtKB">
        <authorList>
            <consortium name="WormBaseParasite"/>
        </authorList>
    </citation>
    <scope>IDENTIFICATION</scope>
</reference>
<dbReference type="AlphaFoldDB" id="A0A0R3TV51"/>
<gene>
    <name evidence="2" type="ORF">HNAJ_LOCUS11669</name>
</gene>
<reference evidence="2 3" key="2">
    <citation type="submission" date="2018-11" db="EMBL/GenBank/DDBJ databases">
        <authorList>
            <consortium name="Pathogen Informatics"/>
        </authorList>
    </citation>
    <scope>NUCLEOTIDE SEQUENCE [LARGE SCALE GENOMIC DNA]</scope>
</reference>
<dbReference type="EMBL" id="UZAE01013715">
    <property type="protein sequence ID" value="VDO11043.1"/>
    <property type="molecule type" value="Genomic_DNA"/>
</dbReference>
<accession>A0A0R3TV51</accession>
<evidence type="ECO:0000256" key="1">
    <source>
        <dbReference type="SAM" id="Coils"/>
    </source>
</evidence>
<evidence type="ECO:0000313" key="4">
    <source>
        <dbReference type="WBParaSite" id="HNAJ_0001167901-mRNA-1"/>
    </source>
</evidence>
<dbReference type="WBParaSite" id="HNAJ_0001167901-mRNA-1">
    <property type="protein sequence ID" value="HNAJ_0001167901-mRNA-1"/>
    <property type="gene ID" value="HNAJ_0001167901"/>
</dbReference>
<evidence type="ECO:0000313" key="2">
    <source>
        <dbReference type="EMBL" id="VDO11043.1"/>
    </source>
</evidence>
<protein>
    <submittedName>
        <fullName evidence="4">t-SNARE coiled-coil homology domain-containing protein</fullName>
    </submittedName>
</protein>
<keyword evidence="3" id="KW-1185">Reference proteome</keyword>
<feature type="coiled-coil region" evidence="1">
    <location>
        <begin position="165"/>
        <end position="216"/>
    </location>
</feature>
<evidence type="ECO:0000313" key="3">
    <source>
        <dbReference type="Proteomes" id="UP000278807"/>
    </source>
</evidence>
<dbReference type="OrthoDB" id="6243821at2759"/>
<sequence length="227" mass="25608">MDKVRVSKILSDKVNEILTLEATEKERIFNEFLASTGFDNSRFGSSIDEKVDILAQSMQKLEHYDRKPQNLRQSSISFRNGASSVINQSNLLRNLNTDFNSLASRLQAISGSLKKISKLPQLLDEVKGVEMEVLFDAAKNFESEIEMTSLKKPPTLPDYFNPSLTENLRLDVSKLQIQVDKLQEDLKQFGDIGTDLDIAIQDVMKSEAMLSQLQKENDLASGFSGWK</sequence>
<name>A0A0R3TV51_RODNA</name>